<reference evidence="1" key="1">
    <citation type="submission" date="2023-10" db="EMBL/GenBank/DDBJ databases">
        <title>Whole genome sequencing of actinobacterial strain Amycolatopsis sp. (BCA-696) identifies the underlying plant growth-promoting genes.</title>
        <authorList>
            <person name="Gandham P."/>
            <person name="Vadla N."/>
            <person name="Saji A."/>
            <person name="Srinivas V."/>
            <person name="Ruperao P."/>
            <person name="Selvanayagam S."/>
            <person name="Saxena R.K."/>
            <person name="Rathore A."/>
            <person name="Gopalakrishnan S."/>
            <person name="Thakur V."/>
        </authorList>
    </citation>
    <scope>NUCLEOTIDE SEQUENCE</scope>
    <source>
        <strain evidence="1">BCA-696</strain>
    </source>
</reference>
<evidence type="ECO:0000313" key="1">
    <source>
        <dbReference type="EMBL" id="WYW19421.1"/>
    </source>
</evidence>
<dbReference type="EMBL" id="CP150484">
    <property type="protein sequence ID" value="WYW19421.1"/>
    <property type="molecule type" value="Genomic_DNA"/>
</dbReference>
<keyword evidence="2" id="KW-1185">Reference proteome</keyword>
<proteinExistence type="predicted"/>
<organism evidence="1 2">
    <name type="scientific">Amycolatopsis coloradensis</name>
    <dbReference type="NCBI Taxonomy" id="76021"/>
    <lineage>
        <taxon>Bacteria</taxon>
        <taxon>Bacillati</taxon>
        <taxon>Actinomycetota</taxon>
        <taxon>Actinomycetes</taxon>
        <taxon>Pseudonocardiales</taxon>
        <taxon>Pseudonocardiaceae</taxon>
        <taxon>Amycolatopsis</taxon>
    </lineage>
</organism>
<accession>A0ACD5BJ27</accession>
<dbReference type="Proteomes" id="UP001456344">
    <property type="component" value="Chromosome"/>
</dbReference>
<protein>
    <submittedName>
        <fullName evidence="1">Formyltransferase family protein</fullName>
    </submittedName>
</protein>
<name>A0ACD5BJ27_9PSEU</name>
<evidence type="ECO:0000313" key="2">
    <source>
        <dbReference type="Proteomes" id="UP001456344"/>
    </source>
</evidence>
<gene>
    <name evidence="1" type="ORF">LCL61_28140</name>
</gene>
<sequence length="216" mass="24068">MTLRRAAVLGKGSLAVHACEVISALPGTVLDTVIPNTPEPDWDISLSRAVEQNWPHTRVLRSGDWRDLEPGRCDLVFSVLYDKIIGASLIDSTPHILNCHPGRLPAYRGARPVNWALHNRDTLAGITIHVIDSGIDSGPVLAEALFSIWPDVDEVADVWSRAMDHGRRLITDTLPRLDAITPKPQDETRATTHYRRDNHLLGDRDGWTRATTQSRR</sequence>